<accession>A0A8H3WYJ1</accession>
<organism evidence="1 2">
    <name type="scientific">Gigaspora margarita</name>
    <dbReference type="NCBI Taxonomy" id="4874"/>
    <lineage>
        <taxon>Eukaryota</taxon>
        <taxon>Fungi</taxon>
        <taxon>Fungi incertae sedis</taxon>
        <taxon>Mucoromycota</taxon>
        <taxon>Glomeromycotina</taxon>
        <taxon>Glomeromycetes</taxon>
        <taxon>Diversisporales</taxon>
        <taxon>Gigasporaceae</taxon>
        <taxon>Gigaspora</taxon>
    </lineage>
</organism>
<comment type="caution">
    <text evidence="1">The sequence shown here is derived from an EMBL/GenBank/DDBJ whole genome shotgun (WGS) entry which is preliminary data.</text>
</comment>
<dbReference type="Proteomes" id="UP000439903">
    <property type="component" value="Unassembled WGS sequence"/>
</dbReference>
<dbReference type="AlphaFoldDB" id="A0A8H3WYJ1"/>
<reference evidence="1 2" key="1">
    <citation type="journal article" date="2019" name="Environ. Microbiol.">
        <title>At the nexus of three kingdoms: the genome of the mycorrhizal fungus Gigaspora margarita provides insights into plant, endobacterial and fungal interactions.</title>
        <authorList>
            <person name="Venice F."/>
            <person name="Ghignone S."/>
            <person name="Salvioli di Fossalunga A."/>
            <person name="Amselem J."/>
            <person name="Novero M."/>
            <person name="Xianan X."/>
            <person name="Sedzielewska Toro K."/>
            <person name="Morin E."/>
            <person name="Lipzen A."/>
            <person name="Grigoriev I.V."/>
            <person name="Henrissat B."/>
            <person name="Martin F.M."/>
            <person name="Bonfante P."/>
        </authorList>
    </citation>
    <scope>NUCLEOTIDE SEQUENCE [LARGE SCALE GENOMIC DNA]</scope>
    <source>
        <strain evidence="1 2">BEG34</strain>
    </source>
</reference>
<gene>
    <name evidence="1" type="ORF">F8M41_013565</name>
</gene>
<evidence type="ECO:0000313" key="2">
    <source>
        <dbReference type="Proteomes" id="UP000439903"/>
    </source>
</evidence>
<keyword evidence="2" id="KW-1185">Reference proteome</keyword>
<dbReference type="EMBL" id="WTPW01002759">
    <property type="protein sequence ID" value="KAF0366921.1"/>
    <property type="molecule type" value="Genomic_DNA"/>
</dbReference>
<protein>
    <submittedName>
        <fullName evidence="1">Uncharacterized protein</fullName>
    </submittedName>
</protein>
<proteinExistence type="predicted"/>
<evidence type="ECO:0000313" key="1">
    <source>
        <dbReference type="EMBL" id="KAF0366921.1"/>
    </source>
</evidence>
<sequence length="113" mass="12677">MIKSVDETSNDKDNLEMITTWVDNDNKIVYGEVATVINDEEMRSQIDMRMIGNSSTEWNDLSNCFESGSGSVMSVGNDNVKGDDNNVSICDHNEGNVNRIIDDEQHQNNKTMV</sequence>
<name>A0A8H3WYJ1_GIGMA</name>